<protein>
    <recommendedName>
        <fullName evidence="5">Mid2 domain-containing protein</fullName>
    </recommendedName>
</protein>
<sequence length="534" mass="56444">MDGYSRRDIRRWVDDLLLHTRSDGLEDGNDVDKFHLEAGEGNNISARSELVDDKSVSAKIVTTTETVLVAASTPTEPEITSIGIEPPTLTQSLPTPSVTFTISTISASAQPQPITTLTPISHSATPAPTKTDDHDDELEKTKDKDDETSSATAISGFVTVTTGSSTASITTPITVISSAVTGILTSVTASPAVNNGAALQETQQKQAAHGQMSAGAKAGIAIGVVAGVTLLGIVCFWIFKCFRLRKSEAESESSIRAFLSGGKSGSDGDSGLPPPATAAGGVGADQLSTNLDPRSNSQILDELLAASYAHQNGQDGNNTYSIPSGYVVPTALGEKRADSAYPVTIIQPAPTHQPELRKSVASWLRKHHPLKLNPLSIRGSTFSTFSRRASSACGSSQQGGGRESMASDYPSTPCDPDAPPMPEIPATYFNEIPKPLSPMPKKLPTAAANMKAMKFQSVWSDSSAGTDMNQDRSRMTVSSEGNESLFNLYDGQMQGGQERRVPPHVVTPLSPSPLAINRQDQDQTQRTSSPTLRP</sequence>
<feature type="compositionally biased region" description="Basic and acidic residues" evidence="1">
    <location>
        <begin position="130"/>
        <end position="147"/>
    </location>
</feature>
<evidence type="ECO:0000313" key="3">
    <source>
        <dbReference type="EMBL" id="KAK3955702.1"/>
    </source>
</evidence>
<feature type="region of interest" description="Disordered" evidence="1">
    <location>
        <begin position="487"/>
        <end position="534"/>
    </location>
</feature>
<proteinExistence type="predicted"/>
<feature type="region of interest" description="Disordered" evidence="1">
    <location>
        <begin position="389"/>
        <end position="420"/>
    </location>
</feature>
<name>A0AAN6P0Y3_9PEZI</name>
<accession>A0AAN6P0Y3</accession>
<feature type="region of interest" description="Disordered" evidence="1">
    <location>
        <begin position="460"/>
        <end position="479"/>
    </location>
</feature>
<evidence type="ECO:0000256" key="2">
    <source>
        <dbReference type="SAM" id="Phobius"/>
    </source>
</evidence>
<evidence type="ECO:0008006" key="5">
    <source>
        <dbReference type="Google" id="ProtNLM"/>
    </source>
</evidence>
<keyword evidence="2" id="KW-0472">Membrane</keyword>
<evidence type="ECO:0000313" key="4">
    <source>
        <dbReference type="Proteomes" id="UP001303222"/>
    </source>
</evidence>
<reference evidence="3" key="2">
    <citation type="submission" date="2023-06" db="EMBL/GenBank/DDBJ databases">
        <authorList>
            <consortium name="Lawrence Berkeley National Laboratory"/>
            <person name="Mondo S.J."/>
            <person name="Hensen N."/>
            <person name="Bonometti L."/>
            <person name="Westerberg I."/>
            <person name="Brannstrom I.O."/>
            <person name="Guillou S."/>
            <person name="Cros-Aarteil S."/>
            <person name="Calhoun S."/>
            <person name="Haridas S."/>
            <person name="Kuo A."/>
            <person name="Pangilinan J."/>
            <person name="Riley R."/>
            <person name="Labutti K."/>
            <person name="Andreopoulos B."/>
            <person name="Lipzen A."/>
            <person name="Chen C."/>
            <person name="Yanf M."/>
            <person name="Daum C."/>
            <person name="Ng V."/>
            <person name="Clum A."/>
            <person name="Steindorff A."/>
            <person name="Ohm R."/>
            <person name="Martin F."/>
            <person name="Silar P."/>
            <person name="Natvig D."/>
            <person name="Lalanne C."/>
            <person name="Gautier V."/>
            <person name="Ament-Velasquez S.L."/>
            <person name="Kruys A."/>
            <person name="Hutchinson M.I."/>
            <person name="Powell A.J."/>
            <person name="Barry K."/>
            <person name="Miller A.N."/>
            <person name="Grigoriev I.V."/>
            <person name="Debuchy R."/>
            <person name="Gladieux P."/>
            <person name="Thoren M.H."/>
            <person name="Johannesson H."/>
        </authorList>
    </citation>
    <scope>NUCLEOTIDE SEQUENCE</scope>
    <source>
        <strain evidence="3">CBS 626.80</strain>
    </source>
</reference>
<comment type="caution">
    <text evidence="3">The sequence shown here is derived from an EMBL/GenBank/DDBJ whole genome shotgun (WGS) entry which is preliminary data.</text>
</comment>
<reference evidence="3" key="1">
    <citation type="journal article" date="2023" name="Mol. Phylogenet. Evol.">
        <title>Genome-scale phylogeny and comparative genomics of the fungal order Sordariales.</title>
        <authorList>
            <person name="Hensen N."/>
            <person name="Bonometti L."/>
            <person name="Westerberg I."/>
            <person name="Brannstrom I.O."/>
            <person name="Guillou S."/>
            <person name="Cros-Aarteil S."/>
            <person name="Calhoun S."/>
            <person name="Haridas S."/>
            <person name="Kuo A."/>
            <person name="Mondo S."/>
            <person name="Pangilinan J."/>
            <person name="Riley R."/>
            <person name="LaButti K."/>
            <person name="Andreopoulos B."/>
            <person name="Lipzen A."/>
            <person name="Chen C."/>
            <person name="Yan M."/>
            <person name="Daum C."/>
            <person name="Ng V."/>
            <person name="Clum A."/>
            <person name="Steindorff A."/>
            <person name="Ohm R.A."/>
            <person name="Martin F."/>
            <person name="Silar P."/>
            <person name="Natvig D.O."/>
            <person name="Lalanne C."/>
            <person name="Gautier V."/>
            <person name="Ament-Velasquez S.L."/>
            <person name="Kruys A."/>
            <person name="Hutchinson M.I."/>
            <person name="Powell A.J."/>
            <person name="Barry K."/>
            <person name="Miller A.N."/>
            <person name="Grigoriev I.V."/>
            <person name="Debuchy R."/>
            <person name="Gladieux P."/>
            <person name="Hiltunen Thoren M."/>
            <person name="Johannesson H."/>
        </authorList>
    </citation>
    <scope>NUCLEOTIDE SEQUENCE</scope>
    <source>
        <strain evidence="3">CBS 626.80</strain>
    </source>
</reference>
<keyword evidence="2" id="KW-1133">Transmembrane helix</keyword>
<organism evidence="3 4">
    <name type="scientific">Pseudoneurospora amorphoporcata</name>
    <dbReference type="NCBI Taxonomy" id="241081"/>
    <lineage>
        <taxon>Eukaryota</taxon>
        <taxon>Fungi</taxon>
        <taxon>Dikarya</taxon>
        <taxon>Ascomycota</taxon>
        <taxon>Pezizomycotina</taxon>
        <taxon>Sordariomycetes</taxon>
        <taxon>Sordariomycetidae</taxon>
        <taxon>Sordariales</taxon>
        <taxon>Sordariaceae</taxon>
        <taxon>Pseudoneurospora</taxon>
    </lineage>
</organism>
<feature type="region of interest" description="Disordered" evidence="1">
    <location>
        <begin position="262"/>
        <end position="287"/>
    </location>
</feature>
<feature type="compositionally biased region" description="Polar residues" evidence="1">
    <location>
        <begin position="116"/>
        <end position="128"/>
    </location>
</feature>
<feature type="transmembrane region" description="Helical" evidence="2">
    <location>
        <begin position="218"/>
        <end position="239"/>
    </location>
</feature>
<dbReference type="Proteomes" id="UP001303222">
    <property type="component" value="Unassembled WGS sequence"/>
</dbReference>
<dbReference type="AlphaFoldDB" id="A0AAN6P0Y3"/>
<dbReference type="EMBL" id="MU859073">
    <property type="protein sequence ID" value="KAK3955702.1"/>
    <property type="molecule type" value="Genomic_DNA"/>
</dbReference>
<keyword evidence="4" id="KW-1185">Reference proteome</keyword>
<feature type="compositionally biased region" description="Polar residues" evidence="1">
    <location>
        <begin position="522"/>
        <end position="534"/>
    </location>
</feature>
<feature type="region of interest" description="Disordered" evidence="1">
    <location>
        <begin position="116"/>
        <end position="150"/>
    </location>
</feature>
<keyword evidence="2" id="KW-0812">Transmembrane</keyword>
<evidence type="ECO:0000256" key="1">
    <source>
        <dbReference type="SAM" id="MobiDB-lite"/>
    </source>
</evidence>
<gene>
    <name evidence="3" type="ORF">QBC32DRAFT_332907</name>
</gene>